<dbReference type="GO" id="GO:0005524">
    <property type="term" value="F:ATP binding"/>
    <property type="evidence" value="ECO:0007669"/>
    <property type="project" value="InterPro"/>
</dbReference>
<dbReference type="Pfam" id="PF08299">
    <property type="entry name" value="Bac_DnaA_C"/>
    <property type="match status" value="1"/>
</dbReference>
<comment type="caution">
    <text evidence="2">The sequence shown here is derived from an EMBL/GenBank/DDBJ whole genome shotgun (WGS) entry which is preliminary data.</text>
</comment>
<dbReference type="GO" id="GO:0006270">
    <property type="term" value="P:DNA replication initiation"/>
    <property type="evidence" value="ECO:0007669"/>
    <property type="project" value="InterPro"/>
</dbReference>
<accession>A0AAE2ZMK6</accession>
<dbReference type="AlphaFoldDB" id="A0AAE2ZMK6"/>
<dbReference type="GO" id="GO:0043565">
    <property type="term" value="F:sequence-specific DNA binding"/>
    <property type="evidence" value="ECO:0007669"/>
    <property type="project" value="InterPro"/>
</dbReference>
<feature type="domain" description="Chromosomal replication initiator DnaA C-terminal" evidence="1">
    <location>
        <begin position="3"/>
        <end position="72"/>
    </location>
</feature>
<dbReference type="Gene3D" id="1.10.1750.10">
    <property type="match status" value="1"/>
</dbReference>
<dbReference type="RefSeq" id="WP_220229683.1">
    <property type="nucleotide sequence ID" value="NZ_JAICBX010000003.1"/>
</dbReference>
<proteinExistence type="predicted"/>
<dbReference type="SMART" id="SM00760">
    <property type="entry name" value="Bac_DnaA_C"/>
    <property type="match status" value="1"/>
</dbReference>
<dbReference type="EMBL" id="JAICBX010000003">
    <property type="protein sequence ID" value="MBW8638966.1"/>
    <property type="molecule type" value="Genomic_DNA"/>
</dbReference>
<dbReference type="CDD" id="cd06571">
    <property type="entry name" value="Bac_DnaA_C"/>
    <property type="match status" value="1"/>
</dbReference>
<dbReference type="SUPFAM" id="SSF48295">
    <property type="entry name" value="TrpR-like"/>
    <property type="match status" value="1"/>
</dbReference>
<dbReference type="Proteomes" id="UP001196509">
    <property type="component" value="Unassembled WGS sequence"/>
</dbReference>
<reference evidence="2" key="1">
    <citation type="submission" date="2021-08" db="EMBL/GenBank/DDBJ databases">
        <title>Hoeflea bacterium WL0058 sp. nov., isolated from the sediment.</title>
        <authorList>
            <person name="Wang L."/>
            <person name="Zhang D."/>
        </authorList>
    </citation>
    <scope>NUCLEOTIDE SEQUENCE</scope>
    <source>
        <strain evidence="2">WL0058</strain>
    </source>
</reference>
<keyword evidence="3" id="KW-1185">Reference proteome</keyword>
<evidence type="ECO:0000259" key="1">
    <source>
        <dbReference type="SMART" id="SM00760"/>
    </source>
</evidence>
<dbReference type="InterPro" id="IPR010921">
    <property type="entry name" value="Trp_repressor/repl_initiator"/>
</dbReference>
<evidence type="ECO:0000313" key="3">
    <source>
        <dbReference type="Proteomes" id="UP001196509"/>
    </source>
</evidence>
<dbReference type="GO" id="GO:0006275">
    <property type="term" value="P:regulation of DNA replication"/>
    <property type="evidence" value="ECO:0007669"/>
    <property type="project" value="InterPro"/>
</dbReference>
<evidence type="ECO:0000313" key="2">
    <source>
        <dbReference type="EMBL" id="MBW8638966.1"/>
    </source>
</evidence>
<sequence length="203" mass="22087">MMRIANIIHTVAIATGADMLDIVSDRRGPAFARPRHIAMFLTKECTPCTYREIGDAFNKLDHSTVRYAVEKIASEIKTDAGLRELITALKASIEYRTALADLDKVDVLGVARQIVLRPRHGSMAASTNELAALAVFALDLWEVASCAEAMAQSIRTIELPDPDPGADNTELPRLRLLADAILDEMNHIAGAPSEPVQLQGEEA</sequence>
<protein>
    <recommendedName>
        <fullName evidence="1">Chromosomal replication initiator DnaA C-terminal domain-containing protein</fullName>
    </recommendedName>
</protein>
<dbReference type="InterPro" id="IPR013159">
    <property type="entry name" value="DnaA_C"/>
</dbReference>
<organism evidence="2 3">
    <name type="scientific">Flavimaribacter sediminis</name>
    <dbReference type="NCBI Taxonomy" id="2865987"/>
    <lineage>
        <taxon>Bacteria</taxon>
        <taxon>Pseudomonadati</taxon>
        <taxon>Pseudomonadota</taxon>
        <taxon>Alphaproteobacteria</taxon>
        <taxon>Hyphomicrobiales</taxon>
        <taxon>Rhizobiaceae</taxon>
        <taxon>Flavimaribacter</taxon>
    </lineage>
</organism>
<gene>
    <name evidence="2" type="ORF">K1W69_17350</name>
</gene>
<name>A0AAE2ZMK6_9HYPH</name>